<comment type="caution">
    <text evidence="1">The sequence shown here is derived from an EMBL/GenBank/DDBJ whole genome shotgun (WGS) entry which is preliminary data.</text>
</comment>
<name>A0A8K0TMF5_9PEZI</name>
<dbReference type="PANTHER" id="PTHR31240">
    <property type="entry name" value="MATERNAL EFFECT EMBRYO ARREST 18"/>
    <property type="match status" value="1"/>
</dbReference>
<dbReference type="InterPro" id="IPR038136">
    <property type="entry name" value="CofD-like_dom_sf"/>
</dbReference>
<dbReference type="PANTHER" id="PTHR31240:SF0">
    <property type="entry name" value="MATERNAL EFFECT EMBRYO ARREST 18"/>
    <property type="match status" value="1"/>
</dbReference>
<evidence type="ECO:0000313" key="2">
    <source>
        <dbReference type="Proteomes" id="UP000813385"/>
    </source>
</evidence>
<dbReference type="Pfam" id="PF01933">
    <property type="entry name" value="CofD"/>
    <property type="match status" value="1"/>
</dbReference>
<accession>A0A8K0TMF5</accession>
<sequence>MASIPAPDQDRHCEDIRIDIEDLSIDPAPHTPRRPAKGDRAGLVIFSGGSAANNLVDVFEHVRQQNNFVLSYVIPISDNGGSSSEIIRVFGGPGIGDVRSRLVRLIPDDSPEKTAIKGLFNHRLGRGSREAREEWNTILEGTHELWLGISSPKKELVRSLLNHFNLEVIKRTRPTSRFDFSGASIGNVFLTGARLFTGSFEAAIYLLSSVCAVPDYISVLPALNTNFANHIAAGLADGTIVIGQNDISHPSAPSNAVPLPASAVWTEHADAIEDANPPGSHPALRRPAIAISKEDEEELPERIQRVWYINPYGQEIRLPANPRAVEALASAKSVIYSIGSLFTSIVPSLILSGVGEQIADPSIRTKVLILNGTLDRETGPSKEPYTALDIIGAVAGACAGSRGLEPPSESSYSTYVTHLIYMDGPRSPFVDKNQMNKLGIEALRVYGAKSEDGGGGSGRYDPKALMQALEAIIGRVDRRFDRSRRNTLDA</sequence>
<gene>
    <name evidence="1" type="ORF">B0T11DRAFT_233715</name>
</gene>
<dbReference type="AlphaFoldDB" id="A0A8K0TMF5"/>
<proteinExistence type="predicted"/>
<reference evidence="1" key="1">
    <citation type="journal article" date="2021" name="Nat. Commun.">
        <title>Genetic determinants of endophytism in the Arabidopsis root mycobiome.</title>
        <authorList>
            <person name="Mesny F."/>
            <person name="Miyauchi S."/>
            <person name="Thiergart T."/>
            <person name="Pickel B."/>
            <person name="Atanasova L."/>
            <person name="Karlsson M."/>
            <person name="Huettel B."/>
            <person name="Barry K.W."/>
            <person name="Haridas S."/>
            <person name="Chen C."/>
            <person name="Bauer D."/>
            <person name="Andreopoulos W."/>
            <person name="Pangilinan J."/>
            <person name="LaButti K."/>
            <person name="Riley R."/>
            <person name="Lipzen A."/>
            <person name="Clum A."/>
            <person name="Drula E."/>
            <person name="Henrissat B."/>
            <person name="Kohler A."/>
            <person name="Grigoriev I.V."/>
            <person name="Martin F.M."/>
            <person name="Hacquard S."/>
        </authorList>
    </citation>
    <scope>NUCLEOTIDE SEQUENCE</scope>
    <source>
        <strain evidence="1">MPI-CAGE-AT-0016</strain>
    </source>
</reference>
<dbReference type="EMBL" id="JAGPXD010000001">
    <property type="protein sequence ID" value="KAH7374470.1"/>
    <property type="molecule type" value="Genomic_DNA"/>
</dbReference>
<dbReference type="OrthoDB" id="10267139at2759"/>
<protein>
    <submittedName>
        <fullName evidence="1">Uncharacterized protein</fullName>
    </submittedName>
</protein>
<dbReference type="InterPro" id="IPR002882">
    <property type="entry name" value="CofD"/>
</dbReference>
<dbReference type="Gene3D" id="3.40.50.10680">
    <property type="entry name" value="CofD-like domains"/>
    <property type="match status" value="1"/>
</dbReference>
<dbReference type="GO" id="GO:0043743">
    <property type="term" value="F:LPPG:FO 2-phospho-L-lactate transferase activity"/>
    <property type="evidence" value="ECO:0007669"/>
    <property type="project" value="InterPro"/>
</dbReference>
<dbReference type="CDD" id="cd07187">
    <property type="entry name" value="YvcK_like"/>
    <property type="match status" value="1"/>
</dbReference>
<evidence type="ECO:0000313" key="1">
    <source>
        <dbReference type="EMBL" id="KAH7374470.1"/>
    </source>
</evidence>
<dbReference type="Proteomes" id="UP000813385">
    <property type="component" value="Unassembled WGS sequence"/>
</dbReference>
<organism evidence="1 2">
    <name type="scientific">Plectosphaerella cucumerina</name>
    <dbReference type="NCBI Taxonomy" id="40658"/>
    <lineage>
        <taxon>Eukaryota</taxon>
        <taxon>Fungi</taxon>
        <taxon>Dikarya</taxon>
        <taxon>Ascomycota</taxon>
        <taxon>Pezizomycotina</taxon>
        <taxon>Sordariomycetes</taxon>
        <taxon>Hypocreomycetidae</taxon>
        <taxon>Glomerellales</taxon>
        <taxon>Plectosphaerellaceae</taxon>
        <taxon>Plectosphaerella</taxon>
    </lineage>
</organism>
<dbReference type="SUPFAM" id="SSF142338">
    <property type="entry name" value="CofD-like"/>
    <property type="match status" value="1"/>
</dbReference>
<keyword evidence="2" id="KW-1185">Reference proteome</keyword>